<dbReference type="AlphaFoldDB" id="A0A9K3JDZ3"/>
<evidence type="ECO:0000313" key="3">
    <source>
        <dbReference type="Proteomes" id="UP000215914"/>
    </source>
</evidence>
<dbReference type="EMBL" id="MNCJ02000318">
    <property type="protein sequence ID" value="KAF5813705.1"/>
    <property type="molecule type" value="Genomic_DNA"/>
</dbReference>
<name>A0A9K3JDZ3_HELAN</name>
<protein>
    <submittedName>
        <fullName evidence="2">Uncharacterized protein</fullName>
    </submittedName>
</protein>
<accession>A0A9K3JDZ3</accession>
<evidence type="ECO:0000313" key="2">
    <source>
        <dbReference type="EMBL" id="KAF5813705.1"/>
    </source>
</evidence>
<keyword evidence="1" id="KW-0472">Membrane</keyword>
<keyword evidence="1" id="KW-1133">Transmembrane helix</keyword>
<evidence type="ECO:0000256" key="1">
    <source>
        <dbReference type="SAM" id="Phobius"/>
    </source>
</evidence>
<proteinExistence type="predicted"/>
<dbReference type="Proteomes" id="UP000215914">
    <property type="component" value="Unassembled WGS sequence"/>
</dbReference>
<keyword evidence="3" id="KW-1185">Reference proteome</keyword>
<reference evidence="2" key="1">
    <citation type="journal article" date="2017" name="Nature">
        <title>The sunflower genome provides insights into oil metabolism, flowering and Asterid evolution.</title>
        <authorList>
            <person name="Badouin H."/>
            <person name="Gouzy J."/>
            <person name="Grassa C.J."/>
            <person name="Murat F."/>
            <person name="Staton S.E."/>
            <person name="Cottret L."/>
            <person name="Lelandais-Briere C."/>
            <person name="Owens G.L."/>
            <person name="Carrere S."/>
            <person name="Mayjonade B."/>
            <person name="Legrand L."/>
            <person name="Gill N."/>
            <person name="Kane N.C."/>
            <person name="Bowers J.E."/>
            <person name="Hubner S."/>
            <person name="Bellec A."/>
            <person name="Berard A."/>
            <person name="Berges H."/>
            <person name="Blanchet N."/>
            <person name="Boniface M.C."/>
            <person name="Brunel D."/>
            <person name="Catrice O."/>
            <person name="Chaidir N."/>
            <person name="Claudel C."/>
            <person name="Donnadieu C."/>
            <person name="Faraut T."/>
            <person name="Fievet G."/>
            <person name="Helmstetter N."/>
            <person name="King M."/>
            <person name="Knapp S.J."/>
            <person name="Lai Z."/>
            <person name="Le Paslier M.C."/>
            <person name="Lippi Y."/>
            <person name="Lorenzon L."/>
            <person name="Mandel J.R."/>
            <person name="Marage G."/>
            <person name="Marchand G."/>
            <person name="Marquand E."/>
            <person name="Bret-Mestries E."/>
            <person name="Morien E."/>
            <person name="Nambeesan S."/>
            <person name="Nguyen T."/>
            <person name="Pegot-Espagnet P."/>
            <person name="Pouilly N."/>
            <person name="Raftis F."/>
            <person name="Sallet E."/>
            <person name="Schiex T."/>
            <person name="Thomas J."/>
            <person name="Vandecasteele C."/>
            <person name="Vares D."/>
            <person name="Vear F."/>
            <person name="Vautrin S."/>
            <person name="Crespi M."/>
            <person name="Mangin B."/>
            <person name="Burke J.M."/>
            <person name="Salse J."/>
            <person name="Munos S."/>
            <person name="Vincourt P."/>
            <person name="Rieseberg L.H."/>
            <person name="Langlade N.B."/>
        </authorList>
    </citation>
    <scope>NUCLEOTIDE SEQUENCE</scope>
    <source>
        <tissue evidence="2">Leaves</tissue>
    </source>
</reference>
<feature type="transmembrane region" description="Helical" evidence="1">
    <location>
        <begin position="31"/>
        <end position="56"/>
    </location>
</feature>
<gene>
    <name evidence="2" type="ORF">HanXRQr2_Chr03g0101861</name>
</gene>
<sequence>MLVWSLTLLNCFFDHDHLVVASFTSLKLALISLLTSCTDLIIYLWILNPLCWFIILKQS</sequence>
<keyword evidence="1" id="KW-0812">Transmembrane</keyword>
<dbReference type="Gramene" id="mRNA:HanXRQr2_Chr03g0101861">
    <property type="protein sequence ID" value="CDS:HanXRQr2_Chr03g0101861.1"/>
    <property type="gene ID" value="HanXRQr2_Chr03g0101861"/>
</dbReference>
<reference evidence="2" key="2">
    <citation type="submission" date="2020-06" db="EMBL/GenBank/DDBJ databases">
        <title>Helianthus annuus Genome sequencing and assembly Release 2.</title>
        <authorList>
            <person name="Gouzy J."/>
            <person name="Langlade N."/>
            <person name="Munos S."/>
        </authorList>
    </citation>
    <scope>NUCLEOTIDE SEQUENCE</scope>
    <source>
        <tissue evidence="2">Leaves</tissue>
    </source>
</reference>
<comment type="caution">
    <text evidence="2">The sequence shown here is derived from an EMBL/GenBank/DDBJ whole genome shotgun (WGS) entry which is preliminary data.</text>
</comment>
<organism evidence="2 3">
    <name type="scientific">Helianthus annuus</name>
    <name type="common">Common sunflower</name>
    <dbReference type="NCBI Taxonomy" id="4232"/>
    <lineage>
        <taxon>Eukaryota</taxon>
        <taxon>Viridiplantae</taxon>
        <taxon>Streptophyta</taxon>
        <taxon>Embryophyta</taxon>
        <taxon>Tracheophyta</taxon>
        <taxon>Spermatophyta</taxon>
        <taxon>Magnoliopsida</taxon>
        <taxon>eudicotyledons</taxon>
        <taxon>Gunneridae</taxon>
        <taxon>Pentapetalae</taxon>
        <taxon>asterids</taxon>
        <taxon>campanulids</taxon>
        <taxon>Asterales</taxon>
        <taxon>Asteraceae</taxon>
        <taxon>Asteroideae</taxon>
        <taxon>Heliantheae alliance</taxon>
        <taxon>Heliantheae</taxon>
        <taxon>Helianthus</taxon>
    </lineage>
</organism>